<dbReference type="Proteomes" id="UP000283255">
    <property type="component" value="Unassembled WGS sequence"/>
</dbReference>
<dbReference type="RefSeq" id="WP_119909617.1">
    <property type="nucleotide sequence ID" value="NZ_QZCH01000003.1"/>
</dbReference>
<evidence type="ECO:0000313" key="2">
    <source>
        <dbReference type="EMBL" id="RJG49971.1"/>
    </source>
</evidence>
<keyword evidence="1" id="KW-0812">Transmembrane</keyword>
<dbReference type="EMBL" id="QZCH01000003">
    <property type="protein sequence ID" value="RJG49971.1"/>
    <property type="molecule type" value="Genomic_DNA"/>
</dbReference>
<dbReference type="GO" id="GO:0015628">
    <property type="term" value="P:protein secretion by the type II secretion system"/>
    <property type="evidence" value="ECO:0007669"/>
    <property type="project" value="InterPro"/>
</dbReference>
<gene>
    <name evidence="2" type="ORF">D1Z90_04820</name>
</gene>
<sequence length="216" mass="24901">MNGWQGLTEKVAALSIRERVMVFITGCVIIAFPGYSYFIEPAQKRFNQQQVLHQQNLQQQTRVKGEIDIAQILLKRDPDEPARNALKVILQSIQQTDLQLNQGTVDLISSDKMAAALEQLLNRSQKLKLVELSSIAPTPLLPTEGDFSEDINLFQHGLKLKFTGQYFSIRSYLTELEQLPEKFYWQSLRYQVQQYPQAEVELYIYTLSTNKDFIRG</sequence>
<dbReference type="AlphaFoldDB" id="A0A418YIC0"/>
<keyword evidence="1" id="KW-0472">Membrane</keyword>
<name>A0A418YIC0_9GAMM</name>
<reference evidence="2 3" key="1">
    <citation type="submission" date="2018-09" db="EMBL/GenBank/DDBJ databases">
        <authorList>
            <person name="Wang F."/>
        </authorList>
    </citation>
    <scope>NUCLEOTIDE SEQUENCE [LARGE SCALE GENOMIC DNA]</scope>
    <source>
        <strain evidence="2 3">PLHSC7-2</strain>
    </source>
</reference>
<proteinExistence type="predicted"/>
<dbReference type="OrthoDB" id="9151209at2"/>
<dbReference type="Pfam" id="PF04612">
    <property type="entry name" value="T2SSM"/>
    <property type="match status" value="1"/>
</dbReference>
<organism evidence="2 3">
    <name type="scientific">Motilimonas pumila</name>
    <dbReference type="NCBI Taxonomy" id="2303987"/>
    <lineage>
        <taxon>Bacteria</taxon>
        <taxon>Pseudomonadati</taxon>
        <taxon>Pseudomonadota</taxon>
        <taxon>Gammaproteobacteria</taxon>
        <taxon>Alteromonadales</taxon>
        <taxon>Alteromonadales genera incertae sedis</taxon>
        <taxon>Motilimonas</taxon>
    </lineage>
</organism>
<dbReference type="GO" id="GO:0015627">
    <property type="term" value="C:type II protein secretion system complex"/>
    <property type="evidence" value="ECO:0007669"/>
    <property type="project" value="InterPro"/>
</dbReference>
<comment type="caution">
    <text evidence="2">The sequence shown here is derived from an EMBL/GenBank/DDBJ whole genome shotgun (WGS) entry which is preliminary data.</text>
</comment>
<reference evidence="2 3" key="2">
    <citation type="submission" date="2019-01" db="EMBL/GenBank/DDBJ databases">
        <title>Motilimonas pumilus sp. nov., isolated from the gut of sea cucumber (Apostichopus japonicus).</title>
        <authorList>
            <person name="Wang F.-Q."/>
            <person name="Ren L.-H."/>
            <person name="Lin Y.-W."/>
            <person name="Sun G.-H."/>
            <person name="Du Z.-J."/>
            <person name="Zhao J.-X."/>
            <person name="Liu X.-J."/>
            <person name="Liu L.-J."/>
        </authorList>
    </citation>
    <scope>NUCLEOTIDE SEQUENCE [LARGE SCALE GENOMIC DNA]</scope>
    <source>
        <strain evidence="2 3">PLHSC7-2</strain>
    </source>
</reference>
<protein>
    <submittedName>
        <fullName evidence="2">MSHA biogenesis protein MshJ</fullName>
    </submittedName>
</protein>
<feature type="transmembrane region" description="Helical" evidence="1">
    <location>
        <begin position="20"/>
        <end position="39"/>
    </location>
</feature>
<evidence type="ECO:0000256" key="1">
    <source>
        <dbReference type="SAM" id="Phobius"/>
    </source>
</evidence>
<keyword evidence="3" id="KW-1185">Reference proteome</keyword>
<keyword evidence="1" id="KW-1133">Transmembrane helix</keyword>
<dbReference type="InterPro" id="IPR007690">
    <property type="entry name" value="T2SS_GspM"/>
</dbReference>
<accession>A0A418YIC0</accession>
<evidence type="ECO:0000313" key="3">
    <source>
        <dbReference type="Proteomes" id="UP000283255"/>
    </source>
</evidence>